<dbReference type="RefSeq" id="WP_209810046.1">
    <property type="nucleotide sequence ID" value="NZ_JAGGKT010000004.1"/>
</dbReference>
<protein>
    <submittedName>
        <fullName evidence="8">Integrase/recombinase XerD</fullName>
    </submittedName>
</protein>
<keyword evidence="4" id="KW-0233">DNA recombination</keyword>
<reference evidence="8 9" key="1">
    <citation type="submission" date="2021-03" db="EMBL/GenBank/DDBJ databases">
        <title>Genomic Encyclopedia of Type Strains, Phase IV (KMG-IV): sequencing the most valuable type-strain genomes for metagenomic binning, comparative biology and taxonomic classification.</title>
        <authorList>
            <person name="Goeker M."/>
        </authorList>
    </citation>
    <scope>NUCLEOTIDE SEQUENCE [LARGE SCALE GENOMIC DNA]</scope>
    <source>
        <strain evidence="8 9">DSM 24738</strain>
    </source>
</reference>
<dbReference type="InterPro" id="IPR010998">
    <property type="entry name" value="Integrase_recombinase_N"/>
</dbReference>
<feature type="domain" description="Core-binding (CB)" evidence="7">
    <location>
        <begin position="51"/>
        <end position="134"/>
    </location>
</feature>
<evidence type="ECO:0000256" key="3">
    <source>
        <dbReference type="ARBA" id="ARBA00023125"/>
    </source>
</evidence>
<dbReference type="SUPFAM" id="SSF56349">
    <property type="entry name" value="DNA breaking-rejoining enzymes"/>
    <property type="match status" value="1"/>
</dbReference>
<evidence type="ECO:0000313" key="8">
    <source>
        <dbReference type="EMBL" id="MBP1931983.1"/>
    </source>
</evidence>
<keyword evidence="9" id="KW-1185">Reference proteome</keyword>
<dbReference type="EMBL" id="JAGGKT010000004">
    <property type="protein sequence ID" value="MBP1931983.1"/>
    <property type="molecule type" value="Genomic_DNA"/>
</dbReference>
<proteinExistence type="inferred from homology"/>
<dbReference type="Proteomes" id="UP001519343">
    <property type="component" value="Unassembled WGS sequence"/>
</dbReference>
<accession>A0ABS4GNX2</accession>
<evidence type="ECO:0000256" key="5">
    <source>
        <dbReference type="PROSITE-ProRule" id="PRU01248"/>
    </source>
</evidence>
<dbReference type="InterPro" id="IPR011010">
    <property type="entry name" value="DNA_brk_join_enz"/>
</dbReference>
<evidence type="ECO:0000259" key="6">
    <source>
        <dbReference type="PROSITE" id="PS51898"/>
    </source>
</evidence>
<dbReference type="Pfam" id="PF00589">
    <property type="entry name" value="Phage_integrase"/>
    <property type="match status" value="1"/>
</dbReference>
<gene>
    <name evidence="8" type="ORF">J2Z37_001984</name>
</gene>
<evidence type="ECO:0000256" key="4">
    <source>
        <dbReference type="ARBA" id="ARBA00023172"/>
    </source>
</evidence>
<dbReference type="PANTHER" id="PTHR30349">
    <property type="entry name" value="PHAGE INTEGRASE-RELATED"/>
    <property type="match status" value="1"/>
</dbReference>
<name>A0ABS4GNX2_9BACL</name>
<dbReference type="Gene3D" id="1.10.150.130">
    <property type="match status" value="1"/>
</dbReference>
<evidence type="ECO:0000256" key="2">
    <source>
        <dbReference type="ARBA" id="ARBA00022908"/>
    </source>
</evidence>
<keyword evidence="2" id="KW-0229">DNA integration</keyword>
<dbReference type="PANTHER" id="PTHR30349:SF41">
    <property type="entry name" value="INTEGRASE_RECOMBINASE PROTEIN MJ0367-RELATED"/>
    <property type="match status" value="1"/>
</dbReference>
<evidence type="ECO:0000259" key="7">
    <source>
        <dbReference type="PROSITE" id="PS51900"/>
    </source>
</evidence>
<dbReference type="InterPro" id="IPR002104">
    <property type="entry name" value="Integrase_catalytic"/>
</dbReference>
<dbReference type="InterPro" id="IPR013762">
    <property type="entry name" value="Integrase-like_cat_sf"/>
</dbReference>
<comment type="similarity">
    <text evidence="1">Belongs to the 'phage' integrase family.</text>
</comment>
<dbReference type="Gene3D" id="1.10.443.10">
    <property type="entry name" value="Intergrase catalytic core"/>
    <property type="match status" value="1"/>
</dbReference>
<sequence>MELEIRNKNDLSNVNGIDEFISLVKNGRWKEIDFLRQELLSEGKYLTFENLKEDIVFLSFFLYNNKQREKDLTKGSERTYLNDLRQFLSFIEKPLSEIGYVELDAYQRWVEEKYAKSTAKKKLTLVRSLLKFGFEHQFFDRDMRNYIRLPKKERARVERKLNYEEVQRILDEVRGHPVKHPIIAFLLLTGVRVSELCKLKWGDVHPGLKGHLYVRIIGKGNKERKVRLRQDLYGIILHHRNYFRLSLTVGDKPEEPLLVNSQVNPLNDRVVRYMIERVVKNAGIKKYKGNFEEQKISPHWFRHSAATFALDGGANIHEVQTMLGHSDISTTQVYLHDLQEEKAKVANDYIGGIQI</sequence>
<keyword evidence="3 5" id="KW-0238">DNA-binding</keyword>
<dbReference type="InterPro" id="IPR044068">
    <property type="entry name" value="CB"/>
</dbReference>
<dbReference type="InterPro" id="IPR050090">
    <property type="entry name" value="Tyrosine_recombinase_XerCD"/>
</dbReference>
<dbReference type="Pfam" id="PF13495">
    <property type="entry name" value="Phage_int_SAM_4"/>
    <property type="match status" value="1"/>
</dbReference>
<dbReference type="PROSITE" id="PS51898">
    <property type="entry name" value="TYR_RECOMBINASE"/>
    <property type="match status" value="1"/>
</dbReference>
<evidence type="ECO:0000256" key="1">
    <source>
        <dbReference type="ARBA" id="ARBA00008857"/>
    </source>
</evidence>
<comment type="caution">
    <text evidence="8">The sequence shown here is derived from an EMBL/GenBank/DDBJ whole genome shotgun (WGS) entry which is preliminary data.</text>
</comment>
<dbReference type="InterPro" id="IPR004107">
    <property type="entry name" value="Integrase_SAM-like_N"/>
</dbReference>
<feature type="domain" description="Tyr recombinase" evidence="6">
    <location>
        <begin position="156"/>
        <end position="347"/>
    </location>
</feature>
<organism evidence="8 9">
    <name type="scientific">Ammoniphilus resinae</name>
    <dbReference type="NCBI Taxonomy" id="861532"/>
    <lineage>
        <taxon>Bacteria</taxon>
        <taxon>Bacillati</taxon>
        <taxon>Bacillota</taxon>
        <taxon>Bacilli</taxon>
        <taxon>Bacillales</taxon>
        <taxon>Paenibacillaceae</taxon>
        <taxon>Aneurinibacillus group</taxon>
        <taxon>Ammoniphilus</taxon>
    </lineage>
</organism>
<dbReference type="PROSITE" id="PS51900">
    <property type="entry name" value="CB"/>
    <property type="match status" value="1"/>
</dbReference>
<evidence type="ECO:0000313" key="9">
    <source>
        <dbReference type="Proteomes" id="UP001519343"/>
    </source>
</evidence>